<keyword evidence="3" id="KW-1185">Reference proteome</keyword>
<dbReference type="RefSeq" id="WP_305003331.1">
    <property type="nucleotide sequence ID" value="NZ_JAUQUB010000002.1"/>
</dbReference>
<keyword evidence="1" id="KW-0812">Transmembrane</keyword>
<evidence type="ECO:0000313" key="3">
    <source>
        <dbReference type="Proteomes" id="UP001241072"/>
    </source>
</evidence>
<keyword evidence="1" id="KW-1133">Transmembrane helix</keyword>
<feature type="transmembrane region" description="Helical" evidence="1">
    <location>
        <begin position="184"/>
        <end position="204"/>
    </location>
</feature>
<dbReference type="EMBL" id="JAUQUB010000002">
    <property type="protein sequence ID" value="MDO7882901.1"/>
    <property type="molecule type" value="Genomic_DNA"/>
</dbReference>
<organism evidence="2 3">
    <name type="scientific">Antiquaquibacter soli</name>
    <dbReference type="NCBI Taxonomy" id="3064523"/>
    <lineage>
        <taxon>Bacteria</taxon>
        <taxon>Bacillati</taxon>
        <taxon>Actinomycetota</taxon>
        <taxon>Actinomycetes</taxon>
        <taxon>Micrococcales</taxon>
        <taxon>Microbacteriaceae</taxon>
        <taxon>Antiquaquibacter</taxon>
    </lineage>
</organism>
<name>A0ABT9BPE0_9MICO</name>
<evidence type="ECO:0008006" key="4">
    <source>
        <dbReference type="Google" id="ProtNLM"/>
    </source>
</evidence>
<dbReference type="Proteomes" id="UP001241072">
    <property type="component" value="Unassembled WGS sequence"/>
</dbReference>
<keyword evidence="1" id="KW-0472">Membrane</keyword>
<feature type="transmembrane region" description="Helical" evidence="1">
    <location>
        <begin position="30"/>
        <end position="49"/>
    </location>
</feature>
<evidence type="ECO:0000313" key="2">
    <source>
        <dbReference type="EMBL" id="MDO7882901.1"/>
    </source>
</evidence>
<sequence length="366" mass="38822">MIQSILTKIFAGAFLGGVVGALVTGDWIYILVWAFAMSAFILLAVFGGVRRGRGADPFAVARVETVTRTGREQDGAQELAVRLTVAPEGESAYQTTTLTHVRTDELRTFTPGTIVIVGRLGPQRPDVTITPVGPEAVTARAQQARTDQSIIPPASSVPAWETATTTTPGTLRPGTRLIPRGGQLAISLSIILVTAVATTIPAWGSIARAAESAAAADWDGTNLITGRFQQDAVDAVAEVVGGYEFTNIGFYDTYLVVDAPTTPGATTTDTYMYRYGRAWREGPEFIQPTDLEAELFDGSGLDFGQVAAAAELALEDAALDNADVYASVARDPAAEVDGPIISIYVSGDYGSKSYVFDFDLRLVRSS</sequence>
<evidence type="ECO:0000256" key="1">
    <source>
        <dbReference type="SAM" id="Phobius"/>
    </source>
</evidence>
<reference evidence="2 3" key="1">
    <citation type="submission" date="2023-07" db="EMBL/GenBank/DDBJ databases">
        <title>Protaetiibacter sp. nov WY-16 isolated from soil.</title>
        <authorList>
            <person name="Liu B."/>
            <person name="Wan Y."/>
        </authorList>
    </citation>
    <scope>NUCLEOTIDE SEQUENCE [LARGE SCALE GENOMIC DNA]</scope>
    <source>
        <strain evidence="2 3">WY-16</strain>
    </source>
</reference>
<proteinExistence type="predicted"/>
<comment type="caution">
    <text evidence="2">The sequence shown here is derived from an EMBL/GenBank/DDBJ whole genome shotgun (WGS) entry which is preliminary data.</text>
</comment>
<accession>A0ABT9BPE0</accession>
<gene>
    <name evidence="2" type="ORF">Q5716_11755</name>
</gene>
<protein>
    <recommendedName>
        <fullName evidence="4">DUF4178 domain-containing protein</fullName>
    </recommendedName>
</protein>